<dbReference type="FunFam" id="1.20.5.370:FF:000003">
    <property type="entry name" value="Myosin heavy chain"/>
    <property type="match status" value="1"/>
</dbReference>
<comment type="subcellular location">
    <subcellularLocation>
        <location evidence="1">Cytoplasm</location>
        <location evidence="1">Myofibril</location>
    </subcellularLocation>
</comment>
<evidence type="ECO:0000256" key="12">
    <source>
        <dbReference type="ARBA" id="ARBA00023203"/>
    </source>
</evidence>
<dbReference type="PANTHER" id="PTHR45615">
    <property type="entry name" value="MYOSIN HEAVY CHAIN, NON-MUSCLE"/>
    <property type="match status" value="1"/>
</dbReference>
<organism evidence="15 16">
    <name type="scientific">Corvus moneduloides</name>
    <name type="common">New Caledonian crow</name>
    <dbReference type="NCBI Taxonomy" id="1196302"/>
    <lineage>
        <taxon>Eukaryota</taxon>
        <taxon>Metazoa</taxon>
        <taxon>Chordata</taxon>
        <taxon>Craniata</taxon>
        <taxon>Vertebrata</taxon>
        <taxon>Euteleostomi</taxon>
        <taxon>Archelosauria</taxon>
        <taxon>Archosauria</taxon>
        <taxon>Dinosauria</taxon>
        <taxon>Saurischia</taxon>
        <taxon>Theropoda</taxon>
        <taxon>Coelurosauria</taxon>
        <taxon>Aves</taxon>
        <taxon>Neognathae</taxon>
        <taxon>Neoaves</taxon>
        <taxon>Telluraves</taxon>
        <taxon>Australaves</taxon>
        <taxon>Passeriformes</taxon>
        <taxon>Corvoidea</taxon>
        <taxon>Corvidae</taxon>
        <taxon>Corvus</taxon>
    </lineage>
</organism>
<dbReference type="Gene3D" id="2.30.30.360">
    <property type="entry name" value="Myosin S1 fragment, N-terminal"/>
    <property type="match status" value="1"/>
</dbReference>
<dbReference type="Pfam" id="PF02736">
    <property type="entry name" value="Myosin_N"/>
    <property type="match status" value="1"/>
</dbReference>
<dbReference type="OMA" id="TEKMECY"/>
<proteinExistence type="inferred from homology"/>
<comment type="similarity">
    <text evidence="2 14">Belongs to the TRAFAC class myosin-kinesin ATPase superfamily. Myosin family.</text>
</comment>
<dbReference type="FunFam" id="1.20.5.4820:FF:000001">
    <property type="entry name" value="Myosin heavy chain"/>
    <property type="match status" value="1"/>
</dbReference>
<dbReference type="InterPro" id="IPR002928">
    <property type="entry name" value="Myosin_tail"/>
</dbReference>
<keyword evidence="12 14" id="KW-0009">Actin-binding</keyword>
<keyword evidence="3" id="KW-0787">Thick filament</keyword>
<accession>A0A8C3H4C6</accession>
<dbReference type="PROSITE" id="PS51456">
    <property type="entry name" value="MYOSIN_MOTOR"/>
    <property type="match status" value="1"/>
</dbReference>
<dbReference type="FunFam" id="1.20.5.340:FF:000003">
    <property type="entry name" value="Myosin heavy chain"/>
    <property type="match status" value="1"/>
</dbReference>
<sequence>MHRLSATFLYSSRATAGMSSDAEMAIFGEAAPYLRKPEKERIEAQNRPFDAKSACFVVDDKQMYVKGTIQSKEGGKVTTVTVKDDEVFPMNPPKYDKIEDMAMMTHLHEPAVLYNLKERYAAWMIYTYSGLFCVTVNPYKWLPVYNPEVVTGYRGKKRQEAPPHIFSISDNAYQFMLTDRHNQSILITGESGAGKTVNTKRVIQYFATIAVTGEKKKDPQPGKMQGTLEDQIIQANPLLEAFGNAKTVRNDNSSRFGKFIRIHFGPTGKLASADIETYLLEKSRVTFQLSSERSYHIFYQIMSNKKPELIDLLLISTNPYDFLYVSQGEVTVASIDDSEELLATDNAVDILGFSPDEKVGIYKLTGAVMHYGNMKFKQKQREEQAEPDGTEVADKAGYLMGLNSADLLKALCYPRVKVGNEYVTKGQNVQQVYNSVGALAKSVYEKMFLWMVLRINQQLDTKQPRQHFIGVLDIAGFEIFDFNSLEQLCINFTNEKLQQFFNHHMFVLEQEEYKKEGIEWEFIDFGMDLAACIELIEKPMGIFSILEEECMFPKATDTSFKNKLYDQHLGKSSSFQKPKPGKGKAEAHFSLVHYAGTVDYNISGWLDKNKDPLNETVVGLYQKSSLKLFGGGGGKKGAKKKGGSFQTVSAVFRENLNKLMTNLRSTHPHFVRCLIPNETKTPGVMDHYLVMHQLRCNGVLEGIRICRKGFPSRILYADFKQRYKILNASAIPEGQFIDSKKASEKLLSSIDVDHNQYKFGHTKVFFKAGLLGLLEEMRDEKLVSLITHTQAICRGYLMRTEFKKMNERRESIYIIQYNIRAFMNVKHWPWMKLYFKIKPLLKSAESEKEMANMKEEFEKTKEELAKSEAKRKELEEKMVKLVQEKNDLQLQVQSESENLADAEERCEGLIKSKIQLEAKIKELNERLEDEEETNAELTAKKRKLEDECSELKKDIDDLEMTLAKVEKEKHATENKVKNLTEEMAALDENISKLTKEKKALQEAHQQTLDDLQVEEDKVSTLAKAKTKLEQQVDDLEVSLEQEKKLRMDLERAKRKLEGDLKMSQDSIMDLENDKQQMDDRLKKKDFEISQLQSKIEDEQAQSSQLQKKIKEIQARIEELEEEIEAERTSRAKAEKHRADLSRELEEISERLEEAGGATAAQIEMNKKREAEFQKMRRDLEEATLQHEATAAALRKKHADSTAELGEQIDNLQRVKQKLEKEKSELKMEIDDLASNMESVSKAKSNLEKMCRALEDQFSEVRAKDDEHVRLINDLNTHKTRLQTENGELTRQLEEKESLISQLTRGKHTFTQQTEELKRQLEEENKAKNALAHALQSARHDCDLLREQYEEEQEAKGELQRALSKANSEVAQWRTKYETDAIQRTEELEEAKKKLAQRLQESEEQIEAVNAKCASLEKSKQKLQGEVDDLMIDVERSNAVCAAFDKKQRNFDKILAEWKQKYQESQTELEAAQKESRSLSTEIFRMKNAYEEMLDQAETVRRENKNLQQEVSDLTEQIAESGKANHGLEKAKKQIEQEKCDLQAALEEAEGSLEHEEGKILRVQLELNQVKSDVDRRTAEKDEEIQQLKRNHQRVLESMQTMLDAEVRSRNDALRLKKKMEGDLNDMEIQLSHANCQAAETQNHLKAVQGQLKDSQLHLDDALRENDDLKEQLAIVERRNNLMTTEMEEMRAAMEQTERARKVSEQELTDASERVQLLHSQNTSLLNTKKRLEGDIAHLQTEVEDSVQEARNAEEKAKKAITDAAMMAEELKKEQDTSAHLERMKKNLDQTVKDLQLRLDEAEQLALKGGKKQLQKLEARINELENELHSEQKRGIESLKGARKYERRLKELTYQSEEDKKNILRLQDLVDKLQLKVKAYKKQAEEAEEQANINLSRCRKVQHELEEAKERADIAEGQVNKLRAKSRDIESQKLSLTQNQRVLKVLSVPHRPNTINSKNPGLFSTIGR</sequence>
<dbReference type="GO" id="GO:0051015">
    <property type="term" value="F:actin filament binding"/>
    <property type="evidence" value="ECO:0007669"/>
    <property type="project" value="InterPro"/>
</dbReference>
<keyword evidence="6 14" id="KW-0547">Nucleotide-binding</keyword>
<dbReference type="FunFam" id="1.20.5.340:FF:000006">
    <property type="entry name" value="Myosin heavy chain"/>
    <property type="match status" value="1"/>
</dbReference>
<dbReference type="PRINTS" id="PR00193">
    <property type="entry name" value="MYOSINHEAVY"/>
</dbReference>
<dbReference type="GO" id="GO:0005524">
    <property type="term" value="F:ATP binding"/>
    <property type="evidence" value="ECO:0007669"/>
    <property type="project" value="UniProtKB-UniRule"/>
</dbReference>
<gene>
    <name evidence="15" type="primary">LOC116453322</name>
</gene>
<feature type="binding site" evidence="14">
    <location>
        <begin position="189"/>
        <end position="196"/>
    </location>
    <ligand>
        <name>ATP</name>
        <dbReference type="ChEBI" id="CHEBI:30616"/>
    </ligand>
</feature>
<dbReference type="GO" id="GO:0000146">
    <property type="term" value="F:microfilament motor activity"/>
    <property type="evidence" value="ECO:0007669"/>
    <property type="project" value="TreeGrafter"/>
</dbReference>
<keyword evidence="10 14" id="KW-0505">Motor protein</keyword>
<dbReference type="SUPFAM" id="SSF50084">
    <property type="entry name" value="Myosin S1 fragment, N-terminal domain"/>
    <property type="match status" value="1"/>
</dbReference>
<evidence type="ECO:0000256" key="3">
    <source>
        <dbReference type="ARBA" id="ARBA00022433"/>
    </source>
</evidence>
<dbReference type="GO" id="GO:0016460">
    <property type="term" value="C:myosin II complex"/>
    <property type="evidence" value="ECO:0007669"/>
    <property type="project" value="TreeGrafter"/>
</dbReference>
<dbReference type="InterPro" id="IPR036961">
    <property type="entry name" value="Kinesin_motor_dom_sf"/>
</dbReference>
<keyword evidence="11" id="KW-0514">Muscle protein</keyword>
<evidence type="ECO:0000313" key="15">
    <source>
        <dbReference type="Ensembl" id="ENSCMUP00000027316.2"/>
    </source>
</evidence>
<evidence type="ECO:0000256" key="4">
    <source>
        <dbReference type="ARBA" id="ARBA00022481"/>
    </source>
</evidence>
<dbReference type="Gene3D" id="1.20.58.530">
    <property type="match status" value="1"/>
</dbReference>
<dbReference type="PANTHER" id="PTHR45615:SF64">
    <property type="entry name" value="MYOSIN-13"/>
    <property type="match status" value="1"/>
</dbReference>
<dbReference type="Gene3D" id="1.20.5.340">
    <property type="match status" value="5"/>
</dbReference>
<dbReference type="Pfam" id="PF01576">
    <property type="entry name" value="Myosin_tail_1"/>
    <property type="match status" value="1"/>
</dbReference>
<protein>
    <submittedName>
        <fullName evidence="15">Uncharacterized protein</fullName>
    </submittedName>
</protein>
<dbReference type="FunFam" id="1.20.5.340:FF:000002">
    <property type="entry name" value="Myosin heavy chain"/>
    <property type="match status" value="1"/>
</dbReference>
<dbReference type="InterPro" id="IPR001609">
    <property type="entry name" value="Myosin_head_motor_dom-like"/>
</dbReference>
<keyword evidence="7 14" id="KW-0067">ATP-binding</keyword>
<keyword evidence="9 14" id="KW-0518">Myosin</keyword>
<evidence type="ECO:0000256" key="11">
    <source>
        <dbReference type="ARBA" id="ARBA00023179"/>
    </source>
</evidence>
<dbReference type="FunFam" id="1.20.58.530:FF:000001">
    <property type="entry name" value="Myosin heavy chain"/>
    <property type="match status" value="1"/>
</dbReference>
<evidence type="ECO:0000256" key="14">
    <source>
        <dbReference type="PROSITE-ProRule" id="PRU00782"/>
    </source>
</evidence>
<dbReference type="SUPFAM" id="SSF52540">
    <property type="entry name" value="P-loop containing nucleoside triphosphate hydrolases"/>
    <property type="match status" value="1"/>
</dbReference>
<evidence type="ECO:0000256" key="10">
    <source>
        <dbReference type="ARBA" id="ARBA00023175"/>
    </source>
</evidence>
<keyword evidence="4" id="KW-0488">Methylation</keyword>
<dbReference type="CDD" id="cd01377">
    <property type="entry name" value="MYSc_class_II"/>
    <property type="match status" value="1"/>
</dbReference>
<evidence type="ECO:0000256" key="2">
    <source>
        <dbReference type="ARBA" id="ARBA00008314"/>
    </source>
</evidence>
<dbReference type="FunFam" id="3.40.850.10:FF:000024">
    <property type="entry name" value="Myosin heavy chain, isoform J"/>
    <property type="match status" value="1"/>
</dbReference>
<dbReference type="FunFam" id="1.20.5.370:FF:000007">
    <property type="entry name" value="Myosin heavy chain"/>
    <property type="match status" value="1"/>
</dbReference>
<accession>A0A8U7NES5</accession>
<name>A0A8C3H4C6_CORMO</name>
<dbReference type="InterPro" id="IPR014751">
    <property type="entry name" value="XRCC4-like_C"/>
</dbReference>
<dbReference type="GO" id="GO:0032982">
    <property type="term" value="C:myosin filament"/>
    <property type="evidence" value="ECO:0007669"/>
    <property type="project" value="UniProtKB-KW"/>
</dbReference>
<dbReference type="SUPFAM" id="SSF57997">
    <property type="entry name" value="Tropomyosin"/>
    <property type="match status" value="1"/>
</dbReference>
<dbReference type="Proteomes" id="UP000694553">
    <property type="component" value="Unassembled WGS sequence"/>
</dbReference>
<keyword evidence="8" id="KW-0175">Coiled coil</keyword>
<dbReference type="Gene3D" id="1.20.120.720">
    <property type="entry name" value="Myosin VI head, motor domain, U50 subdomain"/>
    <property type="match status" value="1"/>
</dbReference>
<dbReference type="PROSITE" id="PS50096">
    <property type="entry name" value="IQ"/>
    <property type="match status" value="1"/>
</dbReference>
<dbReference type="PROSITE" id="PS51844">
    <property type="entry name" value="SH3_LIKE"/>
    <property type="match status" value="1"/>
</dbReference>
<dbReference type="Pfam" id="PF00063">
    <property type="entry name" value="Myosin_head"/>
    <property type="match status" value="1"/>
</dbReference>
<evidence type="ECO:0000256" key="6">
    <source>
        <dbReference type="ARBA" id="ARBA00022741"/>
    </source>
</evidence>
<evidence type="ECO:0000256" key="7">
    <source>
        <dbReference type="ARBA" id="ARBA00022840"/>
    </source>
</evidence>
<dbReference type="InterPro" id="IPR027417">
    <property type="entry name" value="P-loop_NTPase"/>
</dbReference>
<evidence type="ECO:0000256" key="1">
    <source>
        <dbReference type="ARBA" id="ARBA00004657"/>
    </source>
</evidence>
<dbReference type="GO" id="GO:0006936">
    <property type="term" value="P:muscle contraction"/>
    <property type="evidence" value="ECO:0007669"/>
    <property type="project" value="TreeGrafter"/>
</dbReference>
<dbReference type="InterPro" id="IPR008989">
    <property type="entry name" value="Myosin_S1_N"/>
</dbReference>
<dbReference type="Gene3D" id="3.40.850.10">
    <property type="entry name" value="Kinesin motor domain"/>
    <property type="match status" value="1"/>
</dbReference>
<dbReference type="GO" id="GO:0030016">
    <property type="term" value="C:myofibril"/>
    <property type="evidence" value="ECO:0007669"/>
    <property type="project" value="UniProtKB-SubCell"/>
</dbReference>
<dbReference type="FunFam" id="1.10.10.820:FF:000001">
    <property type="entry name" value="Myosin heavy chain"/>
    <property type="match status" value="1"/>
</dbReference>
<dbReference type="FunFam" id="1.20.5.370:FF:000008">
    <property type="entry name" value="Myosin heavy chain"/>
    <property type="match status" value="1"/>
</dbReference>
<dbReference type="Gene3D" id="1.20.5.370">
    <property type="match status" value="4"/>
</dbReference>
<dbReference type="FunFam" id="1.20.5.340:FF:000004">
    <property type="entry name" value="Myosin heavy chain"/>
    <property type="match status" value="1"/>
</dbReference>
<comment type="subunit">
    <text evidence="13">Muscle myosin is a hexameric protein that consists of 2 heavy chain subunits (MHC), 2 alkali light chain subunits (MLC) and 2 regulatory light chain subunits (MLC-2).</text>
</comment>
<dbReference type="Gene3D" id="6.10.250.2420">
    <property type="match status" value="1"/>
</dbReference>
<evidence type="ECO:0000256" key="8">
    <source>
        <dbReference type="ARBA" id="ARBA00023054"/>
    </source>
</evidence>
<feature type="region of interest" description="Actin-binding" evidence="14">
    <location>
        <begin position="656"/>
        <end position="678"/>
    </location>
</feature>
<reference evidence="15" key="2">
    <citation type="submission" date="2025-08" db="UniProtKB">
        <authorList>
            <consortium name="Ensembl"/>
        </authorList>
    </citation>
    <scope>IDENTIFICATION</scope>
</reference>
<dbReference type="InterPro" id="IPR004009">
    <property type="entry name" value="SH3_Myosin"/>
</dbReference>
<dbReference type="SUPFAM" id="SSF90257">
    <property type="entry name" value="Myosin rod fragments"/>
    <property type="match status" value="5"/>
</dbReference>
<dbReference type="FunFam" id="1.20.120.720:FF:000001">
    <property type="entry name" value="Myosin heavy chain, muscle"/>
    <property type="match status" value="1"/>
</dbReference>
<dbReference type="FunFam" id="1.20.5.370:FF:000002">
    <property type="entry name" value="Myosin heavy chain"/>
    <property type="match status" value="1"/>
</dbReference>
<dbReference type="Gene3D" id="1.10.10.820">
    <property type="match status" value="1"/>
</dbReference>
<evidence type="ECO:0000256" key="5">
    <source>
        <dbReference type="ARBA" id="ARBA00022490"/>
    </source>
</evidence>
<reference evidence="15" key="3">
    <citation type="submission" date="2025-09" db="UniProtKB">
        <authorList>
            <consortium name="Ensembl"/>
        </authorList>
    </citation>
    <scope>IDENTIFICATION</scope>
</reference>
<keyword evidence="16" id="KW-1185">Reference proteome</keyword>
<keyword evidence="5" id="KW-0963">Cytoplasm</keyword>
<dbReference type="Ensembl" id="ENSCMUT00000029372.2">
    <property type="protein sequence ID" value="ENSCMUP00000027316.2"/>
    <property type="gene ID" value="ENSCMUG00000014349.2"/>
</dbReference>
<dbReference type="FunFam" id="1.20.5.370:FF:000001">
    <property type="entry name" value="Myosin heavy chain"/>
    <property type="match status" value="1"/>
</dbReference>
<dbReference type="FunFam" id="1.20.5.340:FF:000013">
    <property type="entry name" value="Myosin heavy chain"/>
    <property type="match status" value="1"/>
</dbReference>
<evidence type="ECO:0000256" key="9">
    <source>
        <dbReference type="ARBA" id="ARBA00023123"/>
    </source>
</evidence>
<reference evidence="16" key="1">
    <citation type="submission" date="2019-10" db="EMBL/GenBank/DDBJ databases">
        <title>Corvus moneduloides (New Caledonian crow) genome, bCorMon1, primary haplotype.</title>
        <authorList>
            <person name="Rutz C."/>
            <person name="Fungtammasan C."/>
            <person name="Mountcastle J."/>
            <person name="Formenti G."/>
            <person name="Chow W."/>
            <person name="Howe K."/>
            <person name="Steele M.P."/>
            <person name="Fernandes J."/>
            <person name="Gilbert M.T.P."/>
            <person name="Fedrigo O."/>
            <person name="Jarvis E.D."/>
            <person name="Gemmell N."/>
        </authorList>
    </citation>
    <scope>NUCLEOTIDE SEQUENCE [LARGE SCALE GENOMIC DNA]</scope>
</reference>
<dbReference type="SMART" id="SM00242">
    <property type="entry name" value="MYSc"/>
    <property type="match status" value="1"/>
</dbReference>
<evidence type="ECO:0000313" key="16">
    <source>
        <dbReference type="Proteomes" id="UP000694553"/>
    </source>
</evidence>
<dbReference type="Gene3D" id="1.20.5.4820">
    <property type="match status" value="1"/>
</dbReference>
<evidence type="ECO:0000256" key="13">
    <source>
        <dbReference type="ARBA" id="ARBA00038612"/>
    </source>
</evidence>